<feature type="transmembrane region" description="Helical" evidence="1">
    <location>
        <begin position="43"/>
        <end position="61"/>
    </location>
</feature>
<sequence length="99" mass="10780">MRDLKISGLIKQFGLFVFLMVPVLAQAAGLDAGTSALSTFETWMYTILGTGALCFLIYRVIQAMLDHIGWMQVVISLGYVALAGGIVVVGDYMWSIWGS</sequence>
<proteinExistence type="predicted"/>
<reference evidence="2" key="1">
    <citation type="submission" date="2018-10" db="EMBL/GenBank/DDBJ databases">
        <title>Complete sequence of plasmid pHNBF16.</title>
        <authorList>
            <person name="Liu J.H."/>
            <person name="Huang X."/>
            <person name="Luo J."/>
        </authorList>
    </citation>
    <scope>NUCLEOTIDE SEQUENCE</scope>
    <source>
        <strain evidence="2">6BF16CTX</strain>
        <plasmid evidence="2">pHNBF16</plasmid>
    </source>
</reference>
<geneLocation type="plasmid" evidence="2">
    <name>pHNBF16</name>
</geneLocation>
<keyword evidence="1" id="KW-0472">Membrane</keyword>
<name>A0A3G4RJB9_KLEPN</name>
<evidence type="ECO:0008006" key="3">
    <source>
        <dbReference type="Google" id="ProtNLM"/>
    </source>
</evidence>
<keyword evidence="1" id="KW-1133">Transmembrane helix</keyword>
<evidence type="ECO:0000313" key="2">
    <source>
        <dbReference type="EMBL" id="AYU65743.1"/>
    </source>
</evidence>
<protein>
    <recommendedName>
        <fullName evidence="3">Conjugal transfer protein</fullName>
    </recommendedName>
</protein>
<evidence type="ECO:0000256" key="1">
    <source>
        <dbReference type="SAM" id="Phobius"/>
    </source>
</evidence>
<organism evidence="2">
    <name type="scientific">Klebsiella pneumoniae</name>
    <dbReference type="NCBI Taxonomy" id="573"/>
    <lineage>
        <taxon>Bacteria</taxon>
        <taxon>Pseudomonadati</taxon>
        <taxon>Pseudomonadota</taxon>
        <taxon>Gammaproteobacteria</taxon>
        <taxon>Enterobacterales</taxon>
        <taxon>Enterobacteriaceae</taxon>
        <taxon>Klebsiella/Raoultella group</taxon>
        <taxon>Klebsiella</taxon>
        <taxon>Klebsiella pneumoniae complex</taxon>
    </lineage>
</organism>
<dbReference type="EMBL" id="MK079571">
    <property type="protein sequence ID" value="AYU65743.1"/>
    <property type="molecule type" value="Genomic_DNA"/>
</dbReference>
<keyword evidence="1" id="KW-0812">Transmembrane</keyword>
<dbReference type="AlphaFoldDB" id="A0A3G4RJB9"/>
<dbReference type="RefSeq" id="WP_218780372.1">
    <property type="nucleotide sequence ID" value="NZ_JAJHGW010000044.1"/>
</dbReference>
<keyword evidence="2" id="KW-0614">Plasmid</keyword>
<accession>A0A3G4RJB9</accession>
<feature type="transmembrane region" description="Helical" evidence="1">
    <location>
        <begin position="73"/>
        <end position="94"/>
    </location>
</feature>